<dbReference type="SMART" id="SM00530">
    <property type="entry name" value="HTH_XRE"/>
    <property type="match status" value="1"/>
</dbReference>
<organism evidence="2 3">
    <name type="scientific">Opacimonas viscosa</name>
    <dbReference type="NCBI Taxonomy" id="2961944"/>
    <lineage>
        <taxon>Bacteria</taxon>
        <taxon>Pseudomonadati</taxon>
        <taxon>Pseudomonadota</taxon>
        <taxon>Gammaproteobacteria</taxon>
        <taxon>Alteromonadales</taxon>
        <taxon>Alteromonadaceae</taxon>
        <taxon>Opacimonas</taxon>
    </lineage>
</organism>
<keyword evidence="3" id="KW-1185">Reference proteome</keyword>
<dbReference type="Pfam" id="PF01381">
    <property type="entry name" value="HTH_3"/>
    <property type="match status" value="1"/>
</dbReference>
<evidence type="ECO:0000313" key="3">
    <source>
        <dbReference type="Proteomes" id="UP001165413"/>
    </source>
</evidence>
<proteinExistence type="predicted"/>
<feature type="domain" description="HTH cro/C1-type" evidence="1">
    <location>
        <begin position="7"/>
        <end position="64"/>
    </location>
</feature>
<dbReference type="InterPro" id="IPR001387">
    <property type="entry name" value="Cro/C1-type_HTH"/>
</dbReference>
<dbReference type="Gene3D" id="1.10.260.40">
    <property type="entry name" value="lambda repressor-like DNA-binding domains"/>
    <property type="match status" value="1"/>
</dbReference>
<reference evidence="2" key="1">
    <citation type="submission" date="2022-07" db="EMBL/GenBank/DDBJ databases">
        <title>Characterization of the Novel Bacterium Alteromonas immobilis LMIT006 and Alteromonas gregis LMIT007.</title>
        <authorList>
            <person name="Lin X."/>
        </authorList>
    </citation>
    <scope>NUCLEOTIDE SEQUENCE</scope>
    <source>
        <strain evidence="2">LMIT007</strain>
    </source>
</reference>
<dbReference type="SUPFAM" id="SSF47413">
    <property type="entry name" value="lambda repressor-like DNA-binding domains"/>
    <property type="match status" value="1"/>
</dbReference>
<comment type="caution">
    <text evidence="2">The sequence shown here is derived from an EMBL/GenBank/DDBJ whole genome shotgun (WGS) entry which is preliminary data.</text>
</comment>
<dbReference type="CDD" id="cd00093">
    <property type="entry name" value="HTH_XRE"/>
    <property type="match status" value="1"/>
</dbReference>
<gene>
    <name evidence="2" type="ORF">NLF92_12270</name>
</gene>
<dbReference type="EMBL" id="JANATA010000031">
    <property type="protein sequence ID" value="MCP3429713.1"/>
    <property type="molecule type" value="Genomic_DNA"/>
</dbReference>
<dbReference type="RefSeq" id="WP_254102395.1">
    <property type="nucleotide sequence ID" value="NZ_JANATA010000031.1"/>
</dbReference>
<evidence type="ECO:0000313" key="2">
    <source>
        <dbReference type="EMBL" id="MCP3429713.1"/>
    </source>
</evidence>
<evidence type="ECO:0000259" key="1">
    <source>
        <dbReference type="PROSITE" id="PS50943"/>
    </source>
</evidence>
<dbReference type="InterPro" id="IPR010982">
    <property type="entry name" value="Lambda_DNA-bd_dom_sf"/>
</dbReference>
<dbReference type="Proteomes" id="UP001165413">
    <property type="component" value="Unassembled WGS sequence"/>
</dbReference>
<dbReference type="AlphaFoldDB" id="A0AA42BM82"/>
<sequence>MISSSQIKAARALLGISATELAEKCDVGQATLKRYELQEGIPKANTKVLYKIQTYLEGCGIEFIGDPLKSPGVILHKNAK</sequence>
<dbReference type="PROSITE" id="PS50943">
    <property type="entry name" value="HTH_CROC1"/>
    <property type="match status" value="1"/>
</dbReference>
<protein>
    <submittedName>
        <fullName evidence="2">Helix-turn-helix domain-containing protein</fullName>
    </submittedName>
</protein>
<dbReference type="GO" id="GO:0003677">
    <property type="term" value="F:DNA binding"/>
    <property type="evidence" value="ECO:0007669"/>
    <property type="project" value="InterPro"/>
</dbReference>
<accession>A0AA42BM82</accession>
<name>A0AA42BM82_9ALTE</name>